<evidence type="ECO:0000256" key="1">
    <source>
        <dbReference type="SAM" id="MobiDB-lite"/>
    </source>
</evidence>
<feature type="region of interest" description="Disordered" evidence="1">
    <location>
        <begin position="178"/>
        <end position="369"/>
    </location>
</feature>
<feature type="compositionally biased region" description="Acidic residues" evidence="1">
    <location>
        <begin position="343"/>
        <end position="367"/>
    </location>
</feature>
<dbReference type="EMBL" id="BPVZ01000017">
    <property type="protein sequence ID" value="GKV01806.1"/>
    <property type="molecule type" value="Genomic_DNA"/>
</dbReference>
<feature type="region of interest" description="Disordered" evidence="1">
    <location>
        <begin position="86"/>
        <end position="132"/>
    </location>
</feature>
<dbReference type="GO" id="GO:0006353">
    <property type="term" value="P:DNA-templated transcription termination"/>
    <property type="evidence" value="ECO:0007669"/>
    <property type="project" value="InterPro"/>
</dbReference>
<evidence type="ECO:0000259" key="2">
    <source>
        <dbReference type="SMART" id="SM00959"/>
    </source>
</evidence>
<name>A0AAV5IIN6_9ROSI</name>
<accession>A0AAV5IIN6</accession>
<organism evidence="3 4">
    <name type="scientific">Rubroshorea leprosula</name>
    <dbReference type="NCBI Taxonomy" id="152421"/>
    <lineage>
        <taxon>Eukaryota</taxon>
        <taxon>Viridiplantae</taxon>
        <taxon>Streptophyta</taxon>
        <taxon>Embryophyta</taxon>
        <taxon>Tracheophyta</taxon>
        <taxon>Spermatophyta</taxon>
        <taxon>Magnoliopsida</taxon>
        <taxon>eudicotyledons</taxon>
        <taxon>Gunneridae</taxon>
        <taxon>Pentapetalae</taxon>
        <taxon>rosids</taxon>
        <taxon>malvids</taxon>
        <taxon>Malvales</taxon>
        <taxon>Dipterocarpaceae</taxon>
        <taxon>Rubroshorea</taxon>
    </lineage>
</organism>
<feature type="domain" description="Rho termination factor-like N-terminal" evidence="2">
    <location>
        <begin position="366"/>
        <end position="405"/>
    </location>
</feature>
<dbReference type="Proteomes" id="UP001054252">
    <property type="component" value="Unassembled WGS sequence"/>
</dbReference>
<feature type="compositionally biased region" description="Basic and acidic residues" evidence="1">
    <location>
        <begin position="230"/>
        <end position="241"/>
    </location>
</feature>
<feature type="compositionally biased region" description="Polar residues" evidence="1">
    <location>
        <begin position="261"/>
        <end position="288"/>
    </location>
</feature>
<dbReference type="PANTHER" id="PTHR34449">
    <property type="entry name" value="RHO TERMINATION FACTOR"/>
    <property type="match status" value="1"/>
</dbReference>
<feature type="compositionally biased region" description="Acidic residues" evidence="1">
    <location>
        <begin position="299"/>
        <end position="329"/>
    </location>
</feature>
<sequence>MSHALHLIAKNLPGYGVADKRCLPCSGVSGRAIAISPHSLHGQRRIHSQVKIGSLKCFPGEASFVCRAASNGHRRNQDFSKQKRGFRGVNRKNEDRESFETSDESEPLFSKNGRLPSLSGSSKFQATAAPGQREKEIVELFRKVQAKLRERAAAKDEKKVELSQGKGKENETVDSLLKLLRKHSVEQGKRKGSSGSRGSRGSRGDLNLGHRKEDGSYNEDKSSSLFDTNGDLRNEAKEAHSHNLRRPASNFRRRSPVPQVKYQSIYSSAVNSESQLNSNGKSEISSVESPPEYNYEPVLESELEEELDSGDEEELDSEDEKELEPESIYEDTNVFDYASEISDGSDIDDADNDLDEDKQEESEEEDLSALKVTELRALAKTRGVKGYSKMKKDDLLELLSSSHSN</sequence>
<dbReference type="Pfam" id="PF07498">
    <property type="entry name" value="Rho_N"/>
    <property type="match status" value="1"/>
</dbReference>
<evidence type="ECO:0000313" key="4">
    <source>
        <dbReference type="Proteomes" id="UP001054252"/>
    </source>
</evidence>
<feature type="region of interest" description="Disordered" evidence="1">
    <location>
        <begin position="150"/>
        <end position="169"/>
    </location>
</feature>
<keyword evidence="4" id="KW-1185">Reference proteome</keyword>
<proteinExistence type="predicted"/>
<dbReference type="PANTHER" id="PTHR34449:SF5">
    <property type="entry name" value="ATP BINDING _ ATPASE"/>
    <property type="match status" value="1"/>
</dbReference>
<dbReference type="AlphaFoldDB" id="A0AAV5IIN6"/>
<reference evidence="3 4" key="1">
    <citation type="journal article" date="2021" name="Commun. Biol.">
        <title>The genome of Shorea leprosula (Dipterocarpaceae) highlights the ecological relevance of drought in aseasonal tropical rainforests.</title>
        <authorList>
            <person name="Ng K.K.S."/>
            <person name="Kobayashi M.J."/>
            <person name="Fawcett J.A."/>
            <person name="Hatakeyama M."/>
            <person name="Paape T."/>
            <person name="Ng C.H."/>
            <person name="Ang C.C."/>
            <person name="Tnah L.H."/>
            <person name="Lee C.T."/>
            <person name="Nishiyama T."/>
            <person name="Sese J."/>
            <person name="O'Brien M.J."/>
            <person name="Copetti D."/>
            <person name="Mohd Noor M.I."/>
            <person name="Ong R.C."/>
            <person name="Putra M."/>
            <person name="Sireger I.Z."/>
            <person name="Indrioko S."/>
            <person name="Kosugi Y."/>
            <person name="Izuno A."/>
            <person name="Isagi Y."/>
            <person name="Lee S.L."/>
            <person name="Shimizu K.K."/>
        </authorList>
    </citation>
    <scope>NUCLEOTIDE SEQUENCE [LARGE SCALE GENOMIC DNA]</scope>
    <source>
        <strain evidence="3">214</strain>
    </source>
</reference>
<comment type="caution">
    <text evidence="3">The sequence shown here is derived from an EMBL/GenBank/DDBJ whole genome shotgun (WGS) entry which is preliminary data.</text>
</comment>
<feature type="compositionally biased region" description="Basic and acidic residues" evidence="1">
    <location>
        <begin position="208"/>
        <end position="222"/>
    </location>
</feature>
<evidence type="ECO:0000313" key="3">
    <source>
        <dbReference type="EMBL" id="GKV01806.1"/>
    </source>
</evidence>
<dbReference type="SMART" id="SM00959">
    <property type="entry name" value="Rho_N"/>
    <property type="match status" value="1"/>
</dbReference>
<protein>
    <recommendedName>
        <fullName evidence="2">Rho termination factor-like N-terminal domain-containing protein</fullName>
    </recommendedName>
</protein>
<gene>
    <name evidence="3" type="ORF">SLEP1_g14331</name>
</gene>
<dbReference type="InterPro" id="IPR011112">
    <property type="entry name" value="Rho-like_N"/>
</dbReference>